<dbReference type="InterPro" id="IPR051285">
    <property type="entry name" value="NADH_oxidoreductase_modular"/>
</dbReference>
<reference evidence="7 8" key="1">
    <citation type="submission" date="2020-04" db="EMBL/GenBank/DDBJ databases">
        <authorList>
            <person name="Hitch T.C.A."/>
            <person name="Wylensek D."/>
            <person name="Clavel T."/>
        </authorList>
    </citation>
    <scope>NUCLEOTIDE SEQUENCE [LARGE SCALE GENOMIC DNA]</scope>
    <source>
        <strain evidence="7 8">WB01_NA02</strain>
    </source>
</reference>
<dbReference type="Pfam" id="PF00258">
    <property type="entry name" value="Flavodoxin_1"/>
    <property type="match status" value="1"/>
</dbReference>
<dbReference type="EMBL" id="JABAGD010000047">
    <property type="protein sequence ID" value="NMF07018.1"/>
    <property type="molecule type" value="Genomic_DNA"/>
</dbReference>
<dbReference type="GO" id="GO:0010181">
    <property type="term" value="F:FMN binding"/>
    <property type="evidence" value="ECO:0007669"/>
    <property type="project" value="InterPro"/>
</dbReference>
<evidence type="ECO:0000313" key="8">
    <source>
        <dbReference type="Proteomes" id="UP000587880"/>
    </source>
</evidence>
<keyword evidence="4" id="KW-0249">Electron transport</keyword>
<dbReference type="PANTHER" id="PTHR32145">
    <property type="entry name" value="DIFLAVIN FLAVOPROTEIN A 2-RELATED"/>
    <property type="match status" value="1"/>
</dbReference>
<accession>A0A7X9SSL0</accession>
<evidence type="ECO:0000256" key="2">
    <source>
        <dbReference type="ARBA" id="ARBA00007121"/>
    </source>
</evidence>
<proteinExistence type="inferred from homology"/>
<name>A0A7X9SSL0_CLOBE</name>
<dbReference type="InterPro" id="IPR045761">
    <property type="entry name" value="ODP_dom"/>
</dbReference>
<evidence type="ECO:0000259" key="6">
    <source>
        <dbReference type="PROSITE" id="PS50902"/>
    </source>
</evidence>
<dbReference type="InterPro" id="IPR016440">
    <property type="entry name" value="Rubredoxin-O_OxRdtase"/>
</dbReference>
<dbReference type="SUPFAM" id="SSF52218">
    <property type="entry name" value="Flavoproteins"/>
    <property type="match status" value="1"/>
</dbReference>
<evidence type="ECO:0000256" key="3">
    <source>
        <dbReference type="ARBA" id="ARBA00022448"/>
    </source>
</evidence>
<dbReference type="RefSeq" id="WP_168982934.1">
    <property type="nucleotide sequence ID" value="NZ_JABAGD010000047.1"/>
</dbReference>
<dbReference type="InterPro" id="IPR029039">
    <property type="entry name" value="Flavoprotein-like_sf"/>
</dbReference>
<dbReference type="GO" id="GO:0009055">
    <property type="term" value="F:electron transfer activity"/>
    <property type="evidence" value="ECO:0007669"/>
    <property type="project" value="InterPro"/>
</dbReference>
<evidence type="ECO:0000256" key="4">
    <source>
        <dbReference type="ARBA" id="ARBA00022982"/>
    </source>
</evidence>
<evidence type="ECO:0000256" key="5">
    <source>
        <dbReference type="ARBA" id="ARBA00023004"/>
    </source>
</evidence>
<dbReference type="SUPFAM" id="SSF56281">
    <property type="entry name" value="Metallo-hydrolase/oxidoreductase"/>
    <property type="match status" value="1"/>
</dbReference>
<dbReference type="InterPro" id="IPR001279">
    <property type="entry name" value="Metallo-B-lactamas"/>
</dbReference>
<dbReference type="PIRSF" id="PIRSF005243">
    <property type="entry name" value="ROO"/>
    <property type="match status" value="1"/>
</dbReference>
<evidence type="ECO:0000256" key="1">
    <source>
        <dbReference type="ARBA" id="ARBA00001962"/>
    </source>
</evidence>
<comment type="cofactor">
    <cofactor evidence="1">
        <name>Fe cation</name>
        <dbReference type="ChEBI" id="CHEBI:24875"/>
    </cofactor>
</comment>
<organism evidence="7 8">
    <name type="scientific">Clostridium beijerinckii</name>
    <name type="common">Clostridium MP</name>
    <dbReference type="NCBI Taxonomy" id="1520"/>
    <lineage>
        <taxon>Bacteria</taxon>
        <taxon>Bacillati</taxon>
        <taxon>Bacillota</taxon>
        <taxon>Clostridia</taxon>
        <taxon>Eubacteriales</taxon>
        <taxon>Clostridiaceae</taxon>
        <taxon>Clostridium</taxon>
    </lineage>
</organism>
<dbReference type="Proteomes" id="UP000587880">
    <property type="component" value="Unassembled WGS sequence"/>
</dbReference>
<protein>
    <submittedName>
        <fullName evidence="7">FprA family A-type flavoprotein</fullName>
    </submittedName>
</protein>
<comment type="similarity">
    <text evidence="2">In the N-terminal section; belongs to the zinc metallo-hydrolase group 3 family.</text>
</comment>
<dbReference type="GO" id="GO:0016651">
    <property type="term" value="F:oxidoreductase activity, acting on NAD(P)H"/>
    <property type="evidence" value="ECO:0007669"/>
    <property type="project" value="UniProtKB-ARBA"/>
</dbReference>
<dbReference type="CDD" id="cd07709">
    <property type="entry name" value="flavodiiron_proteins_MBL-fold"/>
    <property type="match status" value="1"/>
</dbReference>
<comment type="caution">
    <text evidence="7">The sequence shown here is derived from an EMBL/GenBank/DDBJ whole genome shotgun (WGS) entry which is preliminary data.</text>
</comment>
<dbReference type="SMART" id="SM00849">
    <property type="entry name" value="Lactamase_B"/>
    <property type="match status" value="1"/>
</dbReference>
<feature type="domain" description="Flavodoxin-like" evidence="6">
    <location>
        <begin position="256"/>
        <end position="395"/>
    </location>
</feature>
<dbReference type="PROSITE" id="PS50902">
    <property type="entry name" value="FLAVODOXIN_LIKE"/>
    <property type="match status" value="1"/>
</dbReference>
<dbReference type="GO" id="GO:0046872">
    <property type="term" value="F:metal ion binding"/>
    <property type="evidence" value="ECO:0007669"/>
    <property type="project" value="InterPro"/>
</dbReference>
<evidence type="ECO:0000313" key="7">
    <source>
        <dbReference type="EMBL" id="NMF07018.1"/>
    </source>
</evidence>
<sequence length="407" mass="46417">MEILELKKNLYWTGVLDANLRVFDIIMETEFGTSYNSYLLKTSEKIVLFETAKAKFLDGYLKALNKLVDIKDIDYIVVNHTEPDHAGSIEKLIEINPNIKIIGSQVAIGFLKNIVNREFNGIIVKENETLSLGDKTLRFMSVPNLHWPDTMYTYIEEDKTLVTCDSFGSHYSFDGILLSKVTDNEGYLRALKYYFDCIIGPFKNPFMIKALDRIKDLEIEMICTGHGPVLDCRIDEIMDYYRKWSNVTNPNPRKTVIIPYVSAYGYTRELAHKIAEGIEASGDIDVRTYDMETSDQAKVLEELEFADGILFGSPTIVGEALKPIWDLTTSIFARTHGNKLASAFGSYGWSGEAVPHIIERLKQLRMKVVDEGFRVKFKPSESELSDAYDYGYNFGFLLLNKENLNKN</sequence>
<gene>
    <name evidence="7" type="ORF">HF849_20190</name>
</gene>
<dbReference type="Gene3D" id="3.60.15.10">
    <property type="entry name" value="Ribonuclease Z/Hydroxyacylglutathione hydrolase-like"/>
    <property type="match status" value="1"/>
</dbReference>
<keyword evidence="5" id="KW-0408">Iron</keyword>
<dbReference type="Pfam" id="PF19583">
    <property type="entry name" value="ODP"/>
    <property type="match status" value="1"/>
</dbReference>
<dbReference type="AlphaFoldDB" id="A0A7X9SSL0"/>
<keyword evidence="3" id="KW-0813">Transport</keyword>
<dbReference type="InterPro" id="IPR036866">
    <property type="entry name" value="RibonucZ/Hydroxyglut_hydro"/>
</dbReference>
<dbReference type="PANTHER" id="PTHR32145:SF11">
    <property type="entry name" value="DIFLAVIN FLAVOPROTEIN A 2-RELATED"/>
    <property type="match status" value="1"/>
</dbReference>
<dbReference type="Gene3D" id="3.40.50.360">
    <property type="match status" value="1"/>
</dbReference>
<dbReference type="InterPro" id="IPR008254">
    <property type="entry name" value="Flavodoxin/NO_synth"/>
</dbReference>